<dbReference type="GO" id="GO:0004089">
    <property type="term" value="F:carbonate dehydratase activity"/>
    <property type="evidence" value="ECO:0007669"/>
    <property type="project" value="InterPro"/>
</dbReference>
<protein>
    <recommendedName>
        <fullName evidence="4">Alpha-carbonic anhydrase domain-containing protein</fullName>
    </recommendedName>
</protein>
<reference evidence="6" key="1">
    <citation type="submission" date="2024-04" db="EMBL/GenBank/DDBJ databases">
        <title>Salinicola lusitanus LLJ914,a marine bacterium isolated from the Okinawa Trough.</title>
        <authorList>
            <person name="Li J."/>
        </authorList>
    </citation>
    <scope>NUCLEOTIDE SEQUENCE [LARGE SCALE GENOMIC DNA]</scope>
</reference>
<accession>A0AAW0PC70</accession>
<dbReference type="GO" id="GO:0005886">
    <property type="term" value="C:plasma membrane"/>
    <property type="evidence" value="ECO:0007669"/>
    <property type="project" value="TreeGrafter"/>
</dbReference>
<evidence type="ECO:0000256" key="2">
    <source>
        <dbReference type="SAM" id="MobiDB-lite"/>
    </source>
</evidence>
<proteinExistence type="inferred from homology"/>
<dbReference type="InterPro" id="IPR001148">
    <property type="entry name" value="CA_dom"/>
</dbReference>
<dbReference type="GO" id="GO:0008270">
    <property type="term" value="F:zinc ion binding"/>
    <property type="evidence" value="ECO:0007669"/>
    <property type="project" value="InterPro"/>
</dbReference>
<dbReference type="PANTHER" id="PTHR18952">
    <property type="entry name" value="CARBONIC ANHYDRASE"/>
    <property type="match status" value="1"/>
</dbReference>
<evidence type="ECO:0000256" key="3">
    <source>
        <dbReference type="SAM" id="SignalP"/>
    </source>
</evidence>
<feature type="compositionally biased region" description="Polar residues" evidence="2">
    <location>
        <begin position="74"/>
        <end position="84"/>
    </location>
</feature>
<dbReference type="PANTHER" id="PTHR18952:SF200">
    <property type="entry name" value="CARBONIC ANHYDRASE"/>
    <property type="match status" value="1"/>
</dbReference>
<evidence type="ECO:0000259" key="4">
    <source>
        <dbReference type="PROSITE" id="PS51144"/>
    </source>
</evidence>
<dbReference type="InterPro" id="IPR023561">
    <property type="entry name" value="Carbonic_anhydrase_a-class"/>
</dbReference>
<name>A0AAW0PC70_9GOBI</name>
<dbReference type="Gene3D" id="3.10.200.10">
    <property type="entry name" value="Alpha carbonic anhydrase"/>
    <property type="match status" value="1"/>
</dbReference>
<organism evidence="5 6">
    <name type="scientific">Mugilogobius chulae</name>
    <name type="common">yellowstripe goby</name>
    <dbReference type="NCBI Taxonomy" id="88201"/>
    <lineage>
        <taxon>Eukaryota</taxon>
        <taxon>Metazoa</taxon>
        <taxon>Chordata</taxon>
        <taxon>Craniata</taxon>
        <taxon>Vertebrata</taxon>
        <taxon>Euteleostomi</taxon>
        <taxon>Actinopterygii</taxon>
        <taxon>Neopterygii</taxon>
        <taxon>Teleostei</taxon>
        <taxon>Neoteleostei</taxon>
        <taxon>Acanthomorphata</taxon>
        <taxon>Gobiaria</taxon>
        <taxon>Gobiiformes</taxon>
        <taxon>Gobioidei</taxon>
        <taxon>Gobiidae</taxon>
        <taxon>Gobionellinae</taxon>
        <taxon>Mugilogobius</taxon>
    </lineage>
</organism>
<feature type="region of interest" description="Disordered" evidence="2">
    <location>
        <begin position="74"/>
        <end position="93"/>
    </location>
</feature>
<dbReference type="InterPro" id="IPR036398">
    <property type="entry name" value="CA_dom_sf"/>
</dbReference>
<keyword evidence="6" id="KW-1185">Reference proteome</keyword>
<evidence type="ECO:0000256" key="1">
    <source>
        <dbReference type="ARBA" id="ARBA00010718"/>
    </source>
</evidence>
<dbReference type="EMBL" id="JBBPFD010000007">
    <property type="protein sequence ID" value="KAK7919671.1"/>
    <property type="molecule type" value="Genomic_DNA"/>
</dbReference>
<feature type="signal peptide" evidence="3">
    <location>
        <begin position="1"/>
        <end position="19"/>
    </location>
</feature>
<comment type="caution">
    <text evidence="5">The sequence shown here is derived from an EMBL/GenBank/DDBJ whole genome shotgun (WGS) entry which is preliminary data.</text>
</comment>
<keyword evidence="3" id="KW-0732">Signal</keyword>
<gene>
    <name evidence="5" type="ORF">WMY93_010955</name>
</gene>
<dbReference type="AlphaFoldDB" id="A0AAW0PC70"/>
<evidence type="ECO:0000313" key="6">
    <source>
        <dbReference type="Proteomes" id="UP001460270"/>
    </source>
</evidence>
<evidence type="ECO:0000313" key="5">
    <source>
        <dbReference type="EMBL" id="KAK7919671.1"/>
    </source>
</evidence>
<dbReference type="Proteomes" id="UP001460270">
    <property type="component" value="Unassembled WGS sequence"/>
</dbReference>
<dbReference type="Pfam" id="PF00194">
    <property type="entry name" value="Carb_anhydrase"/>
    <property type="match status" value="2"/>
</dbReference>
<feature type="chain" id="PRO_5043553138" description="Alpha-carbonic anhydrase domain-containing protein" evidence="3">
    <location>
        <begin position="20"/>
        <end position="265"/>
    </location>
</feature>
<feature type="domain" description="Alpha-carbonic anhydrase" evidence="4">
    <location>
        <begin position="24"/>
        <end position="250"/>
    </location>
</feature>
<sequence>MIWLAVGLVLCVTSPVVQGATTAFEWCYHDASCNDATWPIKAPQYCNGSRQSPVDIVSENATLDTKLTPFTSQTLTTSHSSARSRTPDKQRTVSPALGQQLLHPGSEHRVDGKRYPMEFHIVNLKSIYNLNTTQATQDSSGAAALGFFIDVLDNTTGEPAAWKTLTSYLSNITLKGQYYRYLGSLTTPVCYEIVVWTLFKEPVKISKDLIDKLSNTLRIGNTSSSEYMTNVYRNIQPDQPVTHSSTSKMNFSYGLFVFILALWMR</sequence>
<dbReference type="SUPFAM" id="SSF51069">
    <property type="entry name" value="Carbonic anhydrase"/>
    <property type="match status" value="1"/>
</dbReference>
<dbReference type="PROSITE" id="PS51144">
    <property type="entry name" value="ALPHA_CA_2"/>
    <property type="match status" value="1"/>
</dbReference>
<dbReference type="SMART" id="SM01057">
    <property type="entry name" value="Carb_anhydrase"/>
    <property type="match status" value="1"/>
</dbReference>
<comment type="similarity">
    <text evidence="1">Belongs to the alpha-carbonic anhydrase family.</text>
</comment>